<dbReference type="PANTHER" id="PTHR36985">
    <property type="entry name" value="TRANSLOCATION AND ASSEMBLY MODULE SUBUNIT TAMB"/>
    <property type="match status" value="1"/>
</dbReference>
<keyword evidence="2" id="KW-0812">Transmembrane</keyword>
<comment type="subcellular location">
    <subcellularLocation>
        <location evidence="1">Membrane</location>
        <topology evidence="1">Single-pass membrane protein</topology>
    </subcellularLocation>
</comment>
<comment type="caution">
    <text evidence="6">The sequence shown here is derived from an EMBL/GenBank/DDBJ whole genome shotgun (WGS) entry which is preliminary data.</text>
</comment>
<evidence type="ECO:0000256" key="4">
    <source>
        <dbReference type="ARBA" id="ARBA00023136"/>
    </source>
</evidence>
<dbReference type="PANTHER" id="PTHR36985:SF1">
    <property type="entry name" value="TRANSLOCATION AND ASSEMBLY MODULE SUBUNIT TAMB"/>
    <property type="match status" value="1"/>
</dbReference>
<keyword evidence="7" id="KW-1185">Reference proteome</keyword>
<evidence type="ECO:0000256" key="2">
    <source>
        <dbReference type="ARBA" id="ARBA00022692"/>
    </source>
</evidence>
<sequence>MRERRAFSRAAERPLRRHRWLLAGLVALLMLIAAPLPMAAQDTSEDVGILAGTLQDLLSDAGRDVRIRGFEGALSSRATVREISIADDQGIWITLTDVVIDWNRSALLNRRVEINELSAGRIDIARLPNTAPADNNLPSPTAREDFSLPELPVALLIGEVRAGLVHLEPPVIGQVAEFTLTGSAQLQGGQGVARFDAHRTDGQEGAFRFAGDFDNESRNLTLDLELTEGGGGIVATLLNIPERPALGMRVQGAGPISTFGADITLSTDGEERVTGRFAVVDDSPETGVLSGGGFSLDIEGDLRPLLVADLHPFFGASSRLRATGTRSDEGEIDLPELTISTRAMRVNGSAAFSAQGVPRMVQLTAGISREDGEPVLLPGTSGAGHLRSANLTIAYDESQSRDWQVRAEMDRLDLTDLTIATATLNGRGRLNATEQAPLPGDAQVPLFEGVFEFQAQGVDAADPALQQAIGSSFFGLASLNWPGADSPIELTGLAFEGQTVSLTAYGQLTGLNFDGYVEFEAPDLSAFSALAGRPLGGHALANMQGSVNPLTGALDLTSNLTTRDLSVGIAEADALLAGQAGIELSIRRDTEGTTLRSLSLTAGTLQLSAEGSLEPGAADVSARLVASDLSRLGAGYGGQAALDARLSTTASATRVQLDGTVSDLALADLPAAGILGGIFTGTNRLLADLVIADGVTQVVQASLQGPRLEMEAEGAYSATAPDLTLRMLRLDLAALTPGGRGAISGRAEMNGAAGTTRYALAVEGEGPLATGIAQVDALIGSGLSLMARATATDSGAIAIDSVQLTADGLRASVSGVQQATGAARFTIDAAIENIGRLVPGIGGRVTLGGDVTRGAGATAYGVDLRLAGPSGLNATTTGRINDDFTVALAFNGQADSVLLNPMLEPASVSGVVRFDGSMNGRPGLEALRLTASLGGGRYSLPAVGVAFQDIEASARLNGASAQIELSGNSLSGGRATISGGIRLDRGSSADLSIRVDDLMVQQPRLFDARVSGTFRLNGPLSAGALVSGDVTVNEAEIRIPNSPLGRAGIGLQGLTHVAEDAASRQTRINAGIATGTRVGAAPVPLRLDLRLNAPGRVFVRGRGLDAELGGTLTLGGNTRTVVPAGNFTLIRGRLDLLGNRFTLTDGSASMVGSFMPFIRLTATTESDGVLTSVTLSGQADSPEISFSSVPELPEDEVMARLIFRRSLTSLSPFQAAQLAMSVATLTGRADNSILSRTREAMGLDDLDFTVNDAGNTQLRAGRHIGDRLYTDVSVDSTGQGQVTINLDLMPNVTLRGRADTSGGSGVGLFYERDY</sequence>
<feature type="domain" description="Translocation and assembly module TamB C-terminal" evidence="5">
    <location>
        <begin position="966"/>
        <end position="1314"/>
    </location>
</feature>
<proteinExistence type="predicted"/>
<evidence type="ECO:0000259" key="5">
    <source>
        <dbReference type="Pfam" id="PF04357"/>
    </source>
</evidence>
<dbReference type="Proteomes" id="UP000244810">
    <property type="component" value="Unassembled WGS sequence"/>
</dbReference>
<evidence type="ECO:0000313" key="6">
    <source>
        <dbReference type="EMBL" id="PVE46844.1"/>
    </source>
</evidence>
<accession>A0A2T7UQA6</accession>
<dbReference type="GO" id="GO:0005886">
    <property type="term" value="C:plasma membrane"/>
    <property type="evidence" value="ECO:0007669"/>
    <property type="project" value="InterPro"/>
</dbReference>
<evidence type="ECO:0000256" key="3">
    <source>
        <dbReference type="ARBA" id="ARBA00022989"/>
    </source>
</evidence>
<keyword evidence="4" id="KW-0472">Membrane</keyword>
<reference evidence="6 7" key="1">
    <citation type="journal article" date="2011" name="Syst. Appl. Microbiol.">
        <title>Defluviimonas denitrificans gen. nov., sp. nov., and Pararhodobacter aggregans gen. nov., sp. nov., non-phototrophic Rhodobacteraceae from the biofilter of a marine aquaculture.</title>
        <authorList>
            <person name="Foesel B.U."/>
            <person name="Drake H.L."/>
            <person name="Schramm A."/>
        </authorList>
    </citation>
    <scope>NUCLEOTIDE SEQUENCE [LARGE SCALE GENOMIC DNA]</scope>
    <source>
        <strain evidence="6 7">D1-19</strain>
    </source>
</reference>
<evidence type="ECO:0000256" key="1">
    <source>
        <dbReference type="ARBA" id="ARBA00004167"/>
    </source>
</evidence>
<dbReference type="RefSeq" id="WP_107752416.1">
    <property type="nucleotide sequence ID" value="NZ_QBKF01000007.1"/>
</dbReference>
<dbReference type="InterPro" id="IPR007452">
    <property type="entry name" value="TamB_C"/>
</dbReference>
<evidence type="ECO:0000313" key="7">
    <source>
        <dbReference type="Proteomes" id="UP000244810"/>
    </source>
</evidence>
<dbReference type="EMBL" id="QDDR01000007">
    <property type="protein sequence ID" value="PVE46844.1"/>
    <property type="molecule type" value="Genomic_DNA"/>
</dbReference>
<dbReference type="GO" id="GO:0009306">
    <property type="term" value="P:protein secretion"/>
    <property type="evidence" value="ECO:0007669"/>
    <property type="project" value="InterPro"/>
</dbReference>
<name>A0A2T7UQA6_9RHOB</name>
<gene>
    <name evidence="6" type="ORF">DDE23_14265</name>
</gene>
<dbReference type="GO" id="GO:0097347">
    <property type="term" value="C:TAM protein secretion complex"/>
    <property type="evidence" value="ECO:0007669"/>
    <property type="project" value="TreeGrafter"/>
</dbReference>
<organism evidence="6 7">
    <name type="scientific">Pararhodobacter aggregans</name>
    <dbReference type="NCBI Taxonomy" id="404875"/>
    <lineage>
        <taxon>Bacteria</taxon>
        <taxon>Pseudomonadati</taxon>
        <taxon>Pseudomonadota</taxon>
        <taxon>Alphaproteobacteria</taxon>
        <taxon>Rhodobacterales</taxon>
        <taxon>Paracoccaceae</taxon>
        <taxon>Pararhodobacter</taxon>
    </lineage>
</organism>
<protein>
    <recommendedName>
        <fullName evidence="5">Translocation and assembly module TamB C-terminal domain-containing protein</fullName>
    </recommendedName>
</protein>
<dbReference type="Pfam" id="PF04357">
    <property type="entry name" value="TamB"/>
    <property type="match status" value="1"/>
</dbReference>
<keyword evidence="3" id="KW-1133">Transmembrane helix</keyword>